<dbReference type="Proteomes" id="UP001163321">
    <property type="component" value="Chromosome 7"/>
</dbReference>
<evidence type="ECO:0000313" key="1">
    <source>
        <dbReference type="EMBL" id="KAI9909413.1"/>
    </source>
</evidence>
<keyword evidence="2" id="KW-1185">Reference proteome</keyword>
<accession>A0ACC0VSE3</accession>
<reference evidence="1 2" key="1">
    <citation type="journal article" date="2022" name="bioRxiv">
        <title>The genome of the oomycete Peronosclerospora sorghi, a cosmopolitan pathogen of maize and sorghum, is inflated with dispersed pseudogenes.</title>
        <authorList>
            <person name="Fletcher K."/>
            <person name="Martin F."/>
            <person name="Isakeit T."/>
            <person name="Cavanaugh K."/>
            <person name="Magill C."/>
            <person name="Michelmore R."/>
        </authorList>
    </citation>
    <scope>NUCLEOTIDE SEQUENCE [LARGE SCALE GENOMIC DNA]</scope>
    <source>
        <strain evidence="1">P6</strain>
    </source>
</reference>
<organism evidence="1 2">
    <name type="scientific">Peronosclerospora sorghi</name>
    <dbReference type="NCBI Taxonomy" id="230839"/>
    <lineage>
        <taxon>Eukaryota</taxon>
        <taxon>Sar</taxon>
        <taxon>Stramenopiles</taxon>
        <taxon>Oomycota</taxon>
        <taxon>Peronosporomycetes</taxon>
        <taxon>Peronosporales</taxon>
        <taxon>Peronosporaceae</taxon>
        <taxon>Peronosclerospora</taxon>
    </lineage>
</organism>
<comment type="caution">
    <text evidence="1">The sequence shown here is derived from an EMBL/GenBank/DDBJ whole genome shotgun (WGS) entry which is preliminary data.</text>
</comment>
<sequence>MEHPVPSANKDSTKKAAQHRMVTAGDTQLYIEARVSTCYDENLSLIHGAFIHQFYHLIKRPFTLMFKFLGSVSSLMLGIASTFGAPVPNGTWPVSQGHVKFSEVYIVKSGTTFDGGMKTYDRSDILCQGQKESNGISNAVFAVEPGATLKNVIIGKNQMEGVHCEMSDCKIENVWWEDVCEDALSIKGGNPSSVSYVLGGGARYADDKVIQFNAYGTILIDGFFAQDFGKLCRSCGNCESNPRQRFVNMSNIYVDVEVIKTNRVDKNVSLVTVNENFGDRAVLHNIHVKKGTVRFTECATSFGVNNIALDPVILSNGPKYPYCQYSLKDVHTVHAGDTPVQSDDYPIDSDNNPIQRGDEQQEVAQRQVDKQRPGRCTRFKGAKHQLIKRSRM</sequence>
<gene>
    <name evidence="1" type="ORF">PsorP6_014589</name>
</gene>
<name>A0ACC0VSE3_9STRA</name>
<evidence type="ECO:0000313" key="2">
    <source>
        <dbReference type="Proteomes" id="UP001163321"/>
    </source>
</evidence>
<dbReference type="EMBL" id="CM047586">
    <property type="protein sequence ID" value="KAI9909413.1"/>
    <property type="molecule type" value="Genomic_DNA"/>
</dbReference>
<protein>
    <submittedName>
        <fullName evidence="1">Uncharacterized protein</fullName>
    </submittedName>
</protein>
<proteinExistence type="predicted"/>